<evidence type="ECO:0000256" key="4">
    <source>
        <dbReference type="ARBA" id="ARBA00022741"/>
    </source>
</evidence>
<proteinExistence type="inferred from homology"/>
<evidence type="ECO:0000256" key="2">
    <source>
        <dbReference type="ARBA" id="ARBA00013161"/>
    </source>
</evidence>
<dbReference type="InterPro" id="IPR014729">
    <property type="entry name" value="Rossmann-like_a/b/a_fold"/>
</dbReference>
<name>A0A0R3KM83_9BRAD</name>
<dbReference type="GO" id="GO:0005829">
    <property type="term" value="C:cytosol"/>
    <property type="evidence" value="ECO:0007669"/>
    <property type="project" value="TreeGrafter"/>
</dbReference>
<dbReference type="InterPro" id="IPR050203">
    <property type="entry name" value="Trp-tRNA_synthetase"/>
</dbReference>
<sequence>MSDSVFLERGVSALKSDAIVHLGNFFGALKGSLDGQDLYARSNFLFIADRHYLVDFDADVDLKGRNHALVRDFIALGFDPQRTVIYRQSDIRELFTIMWLLNCHTPAKELLERKDFTGAVDPSLAQVLYPQLMAADVLGLRATQVYVGPDEADHVAYCREIAGFINGAAESLVLPPPRRRGPISENMIMGPGGARMSQTNRNIIPIFGDERAIHRCFQQIPVSKVRRREPINPDDDICFNLFELMATGDVAAELKTKYLEAEVDQDEARAFVEEQFFKFFSNAREQRKQKSMSEIDVEEILQSGQQRVRREMRNTISILEDMLYYNVGSKSSRAV</sequence>
<dbReference type="Gene3D" id="1.10.240.10">
    <property type="entry name" value="Tyrosyl-Transfer RNA Synthetase"/>
    <property type="match status" value="1"/>
</dbReference>
<comment type="similarity">
    <text evidence="1 8">Belongs to the class-I aminoacyl-tRNA synthetase family.</text>
</comment>
<organism evidence="9 10">
    <name type="scientific">Bradyrhizobium valentinum</name>
    <dbReference type="NCBI Taxonomy" id="1518501"/>
    <lineage>
        <taxon>Bacteria</taxon>
        <taxon>Pseudomonadati</taxon>
        <taxon>Pseudomonadota</taxon>
        <taxon>Alphaproteobacteria</taxon>
        <taxon>Hyphomicrobiales</taxon>
        <taxon>Nitrobacteraceae</taxon>
        <taxon>Bradyrhizobium</taxon>
    </lineage>
</organism>
<dbReference type="InterPro" id="IPR002306">
    <property type="entry name" value="Trp-tRNA-ligase"/>
</dbReference>
<dbReference type="PRINTS" id="PR01039">
    <property type="entry name" value="TRNASYNTHTRP"/>
</dbReference>
<gene>
    <name evidence="9" type="ORF">CP49_33180</name>
</gene>
<dbReference type="SUPFAM" id="SSF52374">
    <property type="entry name" value="Nucleotidylyl transferase"/>
    <property type="match status" value="1"/>
</dbReference>
<evidence type="ECO:0000256" key="6">
    <source>
        <dbReference type="ARBA" id="ARBA00022917"/>
    </source>
</evidence>
<comment type="caution">
    <text evidence="9">The sequence shown here is derived from an EMBL/GenBank/DDBJ whole genome shotgun (WGS) entry which is preliminary data.</text>
</comment>
<evidence type="ECO:0000256" key="8">
    <source>
        <dbReference type="RuleBase" id="RU363036"/>
    </source>
</evidence>
<dbReference type="Proteomes" id="UP000051913">
    <property type="component" value="Unassembled WGS sequence"/>
</dbReference>
<evidence type="ECO:0000256" key="3">
    <source>
        <dbReference type="ARBA" id="ARBA00022598"/>
    </source>
</evidence>
<dbReference type="AlphaFoldDB" id="A0A0R3KM83"/>
<evidence type="ECO:0000313" key="9">
    <source>
        <dbReference type="EMBL" id="KRQ96806.1"/>
    </source>
</evidence>
<evidence type="ECO:0000256" key="7">
    <source>
        <dbReference type="ARBA" id="ARBA00023146"/>
    </source>
</evidence>
<dbReference type="EC" id="6.1.1.2" evidence="2"/>
<dbReference type="GO" id="GO:0004830">
    <property type="term" value="F:tryptophan-tRNA ligase activity"/>
    <property type="evidence" value="ECO:0007669"/>
    <property type="project" value="UniProtKB-EC"/>
</dbReference>
<dbReference type="Gene3D" id="3.40.50.620">
    <property type="entry name" value="HUPs"/>
    <property type="match status" value="1"/>
</dbReference>
<reference evidence="9 10" key="1">
    <citation type="submission" date="2014-03" db="EMBL/GenBank/DDBJ databases">
        <title>Bradyrhizobium valentinum sp. nov., isolated from effective nodules of Lupinus mariae-josephae, a lupine endemic of basic-lime soils in Eastern Spain.</title>
        <authorList>
            <person name="Duran D."/>
            <person name="Rey L."/>
            <person name="Navarro A."/>
            <person name="Busquets A."/>
            <person name="Imperial J."/>
            <person name="Ruiz-Argueso T."/>
        </authorList>
    </citation>
    <scope>NUCLEOTIDE SEQUENCE [LARGE SCALE GENOMIC DNA]</scope>
    <source>
        <strain evidence="9 10">LmjM3</strain>
    </source>
</reference>
<evidence type="ECO:0000256" key="5">
    <source>
        <dbReference type="ARBA" id="ARBA00022840"/>
    </source>
</evidence>
<keyword evidence="7 8" id="KW-0030">Aminoacyl-tRNA synthetase</keyword>
<keyword evidence="10" id="KW-1185">Reference proteome</keyword>
<keyword evidence="5 8" id="KW-0067">ATP-binding</keyword>
<dbReference type="InterPro" id="IPR002305">
    <property type="entry name" value="aa-tRNA-synth_Ic"/>
</dbReference>
<keyword evidence="4 8" id="KW-0547">Nucleotide-binding</keyword>
<keyword evidence="6 8" id="KW-0648">Protein biosynthesis</keyword>
<protein>
    <recommendedName>
        <fullName evidence="2">tryptophan--tRNA ligase</fullName>
        <ecNumber evidence="2">6.1.1.2</ecNumber>
    </recommendedName>
</protein>
<dbReference type="GO" id="GO:0005524">
    <property type="term" value="F:ATP binding"/>
    <property type="evidence" value="ECO:0007669"/>
    <property type="project" value="UniProtKB-KW"/>
</dbReference>
<dbReference type="PANTHER" id="PTHR43766">
    <property type="entry name" value="TRYPTOPHAN--TRNA LIGASE, MITOCHONDRIAL"/>
    <property type="match status" value="1"/>
</dbReference>
<accession>A0A0R3KM83</accession>
<dbReference type="Pfam" id="PF00579">
    <property type="entry name" value="tRNA-synt_1b"/>
    <property type="match status" value="1"/>
</dbReference>
<evidence type="ECO:0000313" key="10">
    <source>
        <dbReference type="Proteomes" id="UP000051913"/>
    </source>
</evidence>
<dbReference type="RefSeq" id="WP_082646396.1">
    <property type="nucleotide sequence ID" value="NZ_LLXX01000189.1"/>
</dbReference>
<keyword evidence="3 8" id="KW-0436">Ligase</keyword>
<dbReference type="PANTHER" id="PTHR43766:SF1">
    <property type="entry name" value="TRYPTOPHAN--TRNA LIGASE, MITOCHONDRIAL"/>
    <property type="match status" value="1"/>
</dbReference>
<evidence type="ECO:0000256" key="1">
    <source>
        <dbReference type="ARBA" id="ARBA00005594"/>
    </source>
</evidence>
<dbReference type="GO" id="GO:0006436">
    <property type="term" value="P:tryptophanyl-tRNA aminoacylation"/>
    <property type="evidence" value="ECO:0007669"/>
    <property type="project" value="InterPro"/>
</dbReference>
<dbReference type="EMBL" id="LLXX01000189">
    <property type="protein sequence ID" value="KRQ96806.1"/>
    <property type="molecule type" value="Genomic_DNA"/>
</dbReference>